<dbReference type="Pfam" id="PF12833">
    <property type="entry name" value="HTH_18"/>
    <property type="match status" value="1"/>
</dbReference>
<dbReference type="AlphaFoldDB" id="A0A4P8XM92"/>
<organism evidence="5 6">
    <name type="scientific">Paenibacillus algicola</name>
    <dbReference type="NCBI Taxonomy" id="2565926"/>
    <lineage>
        <taxon>Bacteria</taxon>
        <taxon>Bacillati</taxon>
        <taxon>Bacillota</taxon>
        <taxon>Bacilli</taxon>
        <taxon>Bacillales</taxon>
        <taxon>Paenibacillaceae</taxon>
        <taxon>Paenibacillus</taxon>
    </lineage>
</organism>
<keyword evidence="1" id="KW-0805">Transcription regulation</keyword>
<dbReference type="InterPro" id="IPR009057">
    <property type="entry name" value="Homeodomain-like_sf"/>
</dbReference>
<dbReference type="KEGG" id="palo:E6C60_3191"/>
<dbReference type="SUPFAM" id="SSF46689">
    <property type="entry name" value="Homeodomain-like"/>
    <property type="match status" value="2"/>
</dbReference>
<dbReference type="InterPro" id="IPR020449">
    <property type="entry name" value="Tscrpt_reg_AraC-type_HTH"/>
</dbReference>
<dbReference type="Pfam" id="PF02311">
    <property type="entry name" value="AraC_binding"/>
    <property type="match status" value="1"/>
</dbReference>
<accession>A0A4P8XM92</accession>
<feature type="domain" description="HTH araC/xylS-type" evidence="4">
    <location>
        <begin position="215"/>
        <end position="320"/>
    </location>
</feature>
<evidence type="ECO:0000256" key="3">
    <source>
        <dbReference type="ARBA" id="ARBA00023163"/>
    </source>
</evidence>
<keyword evidence="2" id="KW-0238">DNA-binding</keyword>
<dbReference type="PROSITE" id="PS00041">
    <property type="entry name" value="HTH_ARAC_FAMILY_1"/>
    <property type="match status" value="1"/>
</dbReference>
<evidence type="ECO:0000313" key="6">
    <source>
        <dbReference type="Proteomes" id="UP000300879"/>
    </source>
</evidence>
<evidence type="ECO:0000256" key="1">
    <source>
        <dbReference type="ARBA" id="ARBA00023015"/>
    </source>
</evidence>
<dbReference type="PROSITE" id="PS01124">
    <property type="entry name" value="HTH_ARAC_FAMILY_2"/>
    <property type="match status" value="1"/>
</dbReference>
<dbReference type="InterPro" id="IPR037923">
    <property type="entry name" value="HTH-like"/>
</dbReference>
<dbReference type="OrthoDB" id="1975977at2"/>
<dbReference type="PANTHER" id="PTHR43280">
    <property type="entry name" value="ARAC-FAMILY TRANSCRIPTIONAL REGULATOR"/>
    <property type="match status" value="1"/>
</dbReference>
<evidence type="ECO:0000259" key="4">
    <source>
        <dbReference type="PROSITE" id="PS01124"/>
    </source>
</evidence>
<dbReference type="InterPro" id="IPR018060">
    <property type="entry name" value="HTH_AraC"/>
</dbReference>
<protein>
    <submittedName>
        <fullName evidence="5">AraC family transcriptional regulator</fullName>
    </submittedName>
</protein>
<dbReference type="GO" id="GO:0003700">
    <property type="term" value="F:DNA-binding transcription factor activity"/>
    <property type="evidence" value="ECO:0007669"/>
    <property type="project" value="InterPro"/>
</dbReference>
<gene>
    <name evidence="5" type="ORF">E6C60_3191</name>
</gene>
<dbReference type="Gene3D" id="2.60.120.10">
    <property type="entry name" value="Jelly Rolls"/>
    <property type="match status" value="1"/>
</dbReference>
<proteinExistence type="predicted"/>
<sequence length="322" mass="36454">MGKPCNFMDKAYLTNNELTIIESMKDSKSKGGLSMANKQTDSHESRFEELFLTDVDIAVRSYAAHSRTVEPGWLFQSHNHPMFELNMVLSGQQLCRADGKEYVMEPGDIVLLKPEVKHECEATGLLKVHYCCVHFDLDEPALRQALCSIHHTYHKAESPLAAALRPILVHLAEAKPTKWEALPFIFQLLTALSRLLSNAPEGLLGSSQESGGLANRIAERLNGLLAERHGDADDDYRISAIAEELGYSAAYCNRIFRKVFGMSPRQYLSKMKLREARLLLLNGELTIDAIAERLGYKDTSQFSKQFKRWTQISPSQYRQMFR</sequence>
<dbReference type="SUPFAM" id="SSF51215">
    <property type="entry name" value="Regulatory protein AraC"/>
    <property type="match status" value="1"/>
</dbReference>
<keyword evidence="3" id="KW-0804">Transcription</keyword>
<reference evidence="5 6" key="1">
    <citation type="submission" date="2019-05" db="EMBL/GenBank/DDBJ databases">
        <authorList>
            <person name="Chen C."/>
        </authorList>
    </citation>
    <scope>NUCLEOTIDE SEQUENCE [LARGE SCALE GENOMIC DNA]</scope>
    <source>
        <strain evidence="5 6">HB172198</strain>
    </source>
</reference>
<evidence type="ECO:0000256" key="2">
    <source>
        <dbReference type="ARBA" id="ARBA00023125"/>
    </source>
</evidence>
<dbReference type="SMART" id="SM00342">
    <property type="entry name" value="HTH_ARAC"/>
    <property type="match status" value="1"/>
</dbReference>
<dbReference type="InterPro" id="IPR018062">
    <property type="entry name" value="HTH_AraC-typ_CS"/>
</dbReference>
<dbReference type="PRINTS" id="PR00032">
    <property type="entry name" value="HTHARAC"/>
</dbReference>
<name>A0A4P8XM92_9BACL</name>
<dbReference type="EMBL" id="CP040396">
    <property type="protein sequence ID" value="QCT03902.1"/>
    <property type="molecule type" value="Genomic_DNA"/>
</dbReference>
<dbReference type="Gene3D" id="1.10.10.60">
    <property type="entry name" value="Homeodomain-like"/>
    <property type="match status" value="2"/>
</dbReference>
<keyword evidence="6" id="KW-1185">Reference proteome</keyword>
<dbReference type="Proteomes" id="UP000300879">
    <property type="component" value="Chromosome"/>
</dbReference>
<dbReference type="PANTHER" id="PTHR43280:SF2">
    <property type="entry name" value="HTH-TYPE TRANSCRIPTIONAL REGULATOR EXSA"/>
    <property type="match status" value="1"/>
</dbReference>
<dbReference type="InterPro" id="IPR003313">
    <property type="entry name" value="AraC-bd"/>
</dbReference>
<dbReference type="InterPro" id="IPR014710">
    <property type="entry name" value="RmlC-like_jellyroll"/>
</dbReference>
<dbReference type="GO" id="GO:0043565">
    <property type="term" value="F:sequence-specific DNA binding"/>
    <property type="evidence" value="ECO:0007669"/>
    <property type="project" value="InterPro"/>
</dbReference>
<evidence type="ECO:0000313" key="5">
    <source>
        <dbReference type="EMBL" id="QCT03902.1"/>
    </source>
</evidence>